<protein>
    <recommendedName>
        <fullName evidence="4">Lipocalin-like domain-containing protein</fullName>
    </recommendedName>
</protein>
<comment type="caution">
    <text evidence="2">The sequence shown here is derived from an EMBL/GenBank/DDBJ whole genome shotgun (WGS) entry which is preliminary data.</text>
</comment>
<name>A0A846MT95_9BACT</name>
<dbReference type="EMBL" id="JAASRN010000005">
    <property type="protein sequence ID" value="NIK74675.1"/>
    <property type="molecule type" value="Genomic_DNA"/>
</dbReference>
<evidence type="ECO:0000313" key="3">
    <source>
        <dbReference type="Proteomes" id="UP000537126"/>
    </source>
</evidence>
<dbReference type="AlphaFoldDB" id="A0A846MT95"/>
<feature type="chain" id="PRO_5032740981" description="Lipocalin-like domain-containing protein" evidence="1">
    <location>
        <begin position="24"/>
        <end position="151"/>
    </location>
</feature>
<evidence type="ECO:0000256" key="1">
    <source>
        <dbReference type="SAM" id="SignalP"/>
    </source>
</evidence>
<reference evidence="2 3" key="1">
    <citation type="submission" date="2020-03" db="EMBL/GenBank/DDBJ databases">
        <title>Genomic Encyclopedia of Type Strains, Phase IV (KMG-IV): sequencing the most valuable type-strain genomes for metagenomic binning, comparative biology and taxonomic classification.</title>
        <authorList>
            <person name="Goeker M."/>
        </authorList>
    </citation>
    <scope>NUCLEOTIDE SEQUENCE [LARGE SCALE GENOMIC DNA]</scope>
    <source>
        <strain evidence="2 3">DSM 5718</strain>
    </source>
</reference>
<feature type="signal peptide" evidence="1">
    <location>
        <begin position="1"/>
        <end position="23"/>
    </location>
</feature>
<evidence type="ECO:0000313" key="2">
    <source>
        <dbReference type="EMBL" id="NIK74675.1"/>
    </source>
</evidence>
<keyword evidence="1" id="KW-0732">Signal</keyword>
<dbReference type="Proteomes" id="UP000537126">
    <property type="component" value="Unassembled WGS sequence"/>
</dbReference>
<dbReference type="RefSeq" id="WP_166920675.1">
    <property type="nucleotide sequence ID" value="NZ_JAASRN010000005.1"/>
</dbReference>
<gene>
    <name evidence="2" type="ORF">FHS56_002207</name>
</gene>
<proteinExistence type="predicted"/>
<sequence length="151" mass="17688">MKTHMSLLLLSACFLSMPLFTMAQKKTDSPIAGQWQLVALEIPTYEELIRNASPEQKQQYRNEVLTLIRYSSFEFRPDGTYSIYFAGNREEGTWRLDPSLSKLWIRRKEADGSYAEETFIAIEKLEKNEMVLLNDYESGEIIRMKLKHLKK</sequence>
<accession>A0A846MT95</accession>
<organism evidence="2 3">
    <name type="scientific">Thermonema lapsum</name>
    <dbReference type="NCBI Taxonomy" id="28195"/>
    <lineage>
        <taxon>Bacteria</taxon>
        <taxon>Pseudomonadati</taxon>
        <taxon>Bacteroidota</taxon>
        <taxon>Cytophagia</taxon>
        <taxon>Cytophagales</taxon>
        <taxon>Thermonemataceae</taxon>
        <taxon>Thermonema</taxon>
    </lineage>
</organism>
<evidence type="ECO:0008006" key="4">
    <source>
        <dbReference type="Google" id="ProtNLM"/>
    </source>
</evidence>
<keyword evidence="3" id="KW-1185">Reference proteome</keyword>